<dbReference type="RefSeq" id="WP_345716892.1">
    <property type="nucleotide sequence ID" value="NZ_BAABFP010000005.1"/>
</dbReference>
<proteinExistence type="predicted"/>
<dbReference type="Proteomes" id="UP001596189">
    <property type="component" value="Unassembled WGS sequence"/>
</dbReference>
<comment type="caution">
    <text evidence="1">The sequence shown here is derived from an EMBL/GenBank/DDBJ whole genome shotgun (WGS) entry which is preliminary data.</text>
</comment>
<protein>
    <submittedName>
        <fullName evidence="1">DUF3090 domain-containing protein</fullName>
    </submittedName>
</protein>
<name>A0ABW1JB26_9ACTN</name>
<organism evidence="1 2">
    <name type="scientific">Angustibacter luteus</name>
    <dbReference type="NCBI Taxonomy" id="658456"/>
    <lineage>
        <taxon>Bacteria</taxon>
        <taxon>Bacillati</taxon>
        <taxon>Actinomycetota</taxon>
        <taxon>Actinomycetes</taxon>
        <taxon>Kineosporiales</taxon>
        <taxon>Kineosporiaceae</taxon>
    </lineage>
</organism>
<dbReference type="InterPro" id="IPR021441">
    <property type="entry name" value="DUF3090"/>
</dbReference>
<evidence type="ECO:0000313" key="1">
    <source>
        <dbReference type="EMBL" id="MFC6006025.1"/>
    </source>
</evidence>
<dbReference type="EMBL" id="JBHSRD010000002">
    <property type="protein sequence ID" value="MFC6006025.1"/>
    <property type="molecule type" value="Genomic_DNA"/>
</dbReference>
<gene>
    <name evidence="1" type="ORF">ACFQDO_02680</name>
</gene>
<reference evidence="2" key="1">
    <citation type="journal article" date="2019" name="Int. J. Syst. Evol. Microbiol.">
        <title>The Global Catalogue of Microorganisms (GCM) 10K type strain sequencing project: providing services to taxonomists for standard genome sequencing and annotation.</title>
        <authorList>
            <consortium name="The Broad Institute Genomics Platform"/>
            <consortium name="The Broad Institute Genome Sequencing Center for Infectious Disease"/>
            <person name="Wu L."/>
            <person name="Ma J."/>
        </authorList>
    </citation>
    <scope>NUCLEOTIDE SEQUENCE [LARGE SCALE GENOMIC DNA]</scope>
    <source>
        <strain evidence="2">KACC 14249</strain>
    </source>
</reference>
<sequence length="182" mass="19477">MPVIDYDDPERFVAGTVGEPGQRTFFLQATSGHRVTSVSLEKQQVAVLAERVDELLDEVVRRTGGQAPVPAMTPVGLADSAPLSTPVEEDFRVGTMSLTWDADAERVVIECLEVGEDVGEDGELEPSPEAMVMRVSLTGAAARAFAKRAVAVVEAGRPPCPFCGNPLDPEGHICPRANGHRR</sequence>
<dbReference type="Pfam" id="PF11290">
    <property type="entry name" value="DUF3090"/>
    <property type="match status" value="1"/>
</dbReference>
<evidence type="ECO:0000313" key="2">
    <source>
        <dbReference type="Proteomes" id="UP001596189"/>
    </source>
</evidence>
<dbReference type="NCBIfam" id="TIGR03847">
    <property type="entry name" value="conserved hypothetical protein"/>
    <property type="match status" value="1"/>
</dbReference>
<accession>A0ABW1JB26</accession>
<keyword evidence="2" id="KW-1185">Reference proteome</keyword>